<gene>
    <name evidence="1" type="ORF">GCM10011583_70770</name>
</gene>
<dbReference type="Pfam" id="PF07920">
    <property type="entry name" value="DUF1684"/>
    <property type="match status" value="1"/>
</dbReference>
<evidence type="ECO:0000313" key="2">
    <source>
        <dbReference type="Proteomes" id="UP000660265"/>
    </source>
</evidence>
<organism evidence="1 2">
    <name type="scientific">Streptomyces camponoticapitis</name>
    <dbReference type="NCBI Taxonomy" id="1616125"/>
    <lineage>
        <taxon>Bacteria</taxon>
        <taxon>Bacillati</taxon>
        <taxon>Actinomycetota</taxon>
        <taxon>Actinomycetes</taxon>
        <taxon>Kitasatosporales</taxon>
        <taxon>Streptomycetaceae</taxon>
        <taxon>Streptomyces</taxon>
    </lineage>
</organism>
<protein>
    <recommendedName>
        <fullName evidence="3">DUF1684 domain-containing protein</fullName>
    </recommendedName>
</protein>
<dbReference type="PANTHER" id="PTHR41913">
    <property type="entry name" value="DUF1684 DOMAIN-CONTAINING PROTEIN"/>
    <property type="match status" value="1"/>
</dbReference>
<dbReference type="PANTHER" id="PTHR41913:SF1">
    <property type="entry name" value="DUF1684 DOMAIN-CONTAINING PROTEIN"/>
    <property type="match status" value="1"/>
</dbReference>
<dbReference type="InterPro" id="IPR012467">
    <property type="entry name" value="DUF1684"/>
</dbReference>
<accession>A0ABQ2EWS1</accession>
<evidence type="ECO:0000313" key="1">
    <source>
        <dbReference type="EMBL" id="GGK28665.1"/>
    </source>
</evidence>
<dbReference type="EMBL" id="BMMV01000037">
    <property type="protein sequence ID" value="GGK28665.1"/>
    <property type="molecule type" value="Genomic_DNA"/>
</dbReference>
<name>A0ABQ2EWS1_9ACTN</name>
<proteinExistence type="predicted"/>
<evidence type="ECO:0008006" key="3">
    <source>
        <dbReference type="Google" id="ProtNLM"/>
    </source>
</evidence>
<sequence>MEGCFGMTTDTDLDPVRNWTNWHERRVAAVAAPHGPLSLTGTHWLSDYPEGRIPAVPGVWRERVDGVVLTATADEGLDVDGRPLAGEVVLAADRGPIDGSRVSRGGRRLVVMRREGLWAVRDFDPESPARREFVTVEATPYDERWVLPGRFHPYGESRTVRVENADGRERGLGLAGELAFSVDDSEHTLQVAVEPDGSLWAVFADGTSGLTSYRFRFLRPSPPAADGTVSVDLNRVLLPPCAFADHFICPLPPPGNTLSFEVAAGERTVVVR</sequence>
<keyword evidence="2" id="KW-1185">Reference proteome</keyword>
<comment type="caution">
    <text evidence="1">The sequence shown here is derived from an EMBL/GenBank/DDBJ whole genome shotgun (WGS) entry which is preliminary data.</text>
</comment>
<reference evidence="2" key="1">
    <citation type="journal article" date="2019" name="Int. J. Syst. Evol. Microbiol.">
        <title>The Global Catalogue of Microorganisms (GCM) 10K type strain sequencing project: providing services to taxonomists for standard genome sequencing and annotation.</title>
        <authorList>
            <consortium name="The Broad Institute Genomics Platform"/>
            <consortium name="The Broad Institute Genome Sequencing Center for Infectious Disease"/>
            <person name="Wu L."/>
            <person name="Ma J."/>
        </authorList>
    </citation>
    <scope>NUCLEOTIDE SEQUENCE [LARGE SCALE GENOMIC DNA]</scope>
    <source>
        <strain evidence="2">CGMCC 4.7275</strain>
    </source>
</reference>
<dbReference type="Proteomes" id="UP000660265">
    <property type="component" value="Unassembled WGS sequence"/>
</dbReference>